<evidence type="ECO:0000313" key="2">
    <source>
        <dbReference type="EMBL" id="SCW83683.1"/>
    </source>
</evidence>
<feature type="region of interest" description="Disordered" evidence="1">
    <location>
        <begin position="298"/>
        <end position="320"/>
    </location>
</feature>
<name>A0A1G4TQJ1_9HYPH</name>
<accession>A0A1G4TQJ1</accession>
<reference evidence="2 3" key="1">
    <citation type="submission" date="2016-10" db="EMBL/GenBank/DDBJ databases">
        <authorList>
            <person name="de Groot N.N."/>
        </authorList>
    </citation>
    <scope>NUCLEOTIDE SEQUENCE [LARGE SCALE GENOMIC DNA]</scope>
    <source>
        <strain evidence="2 3">CGMCC 1.3401</strain>
    </source>
</reference>
<dbReference type="EMBL" id="FMTM01000012">
    <property type="protein sequence ID" value="SCW83683.1"/>
    <property type="molecule type" value="Genomic_DNA"/>
</dbReference>
<proteinExistence type="predicted"/>
<evidence type="ECO:0000313" key="3">
    <source>
        <dbReference type="Proteomes" id="UP000199542"/>
    </source>
</evidence>
<sequence length="340" mass="37966">MNEFIDLKISEYFSREYRSVSKDEGKAKIAIRQTLTILVNTANNVIRMARDNDGIEIKFIIDTAGEPLKPATSHKTTWGYDAGIEIGFIHLLYNKVEHVAKEHGRAYDPVAFVIMACLTAIGHEFAHSLKGHFARAATALGERVAPLEENEADRRGGEGSLAGLLNRKNCELLAQYTRVSQPNDIVEAAFVGHWLLAATIADYERDEKLYAPAEQRAAMFNIGFIKASLSVKHLKPHDTFLSFLEAREIARKISKELFGSSVERGGLPGLEDAIKGFAPDIIERIQARSVETYAASPFNRASTDQGPGEAHCIRVQEPSPPLNKRSRGFWKLLQWRPRPR</sequence>
<protein>
    <recommendedName>
        <fullName evidence="4">Peptidase U49-like protein</fullName>
    </recommendedName>
</protein>
<organism evidence="2 3">
    <name type="scientific">Rhizobium mongolense subsp. loessense</name>
    <dbReference type="NCBI Taxonomy" id="158890"/>
    <lineage>
        <taxon>Bacteria</taxon>
        <taxon>Pseudomonadati</taxon>
        <taxon>Pseudomonadota</taxon>
        <taxon>Alphaproteobacteria</taxon>
        <taxon>Hyphomicrobiales</taxon>
        <taxon>Rhizobiaceae</taxon>
        <taxon>Rhizobium/Agrobacterium group</taxon>
        <taxon>Rhizobium</taxon>
    </lineage>
</organism>
<dbReference type="Proteomes" id="UP000199542">
    <property type="component" value="Unassembled WGS sequence"/>
</dbReference>
<gene>
    <name evidence="2" type="ORF">SAMN02927900_05475</name>
</gene>
<evidence type="ECO:0008006" key="4">
    <source>
        <dbReference type="Google" id="ProtNLM"/>
    </source>
</evidence>
<evidence type="ECO:0000256" key="1">
    <source>
        <dbReference type="SAM" id="MobiDB-lite"/>
    </source>
</evidence>
<dbReference type="AlphaFoldDB" id="A0A1G4TQJ1"/>
<dbReference type="RefSeq" id="WP_092587910.1">
    <property type="nucleotide sequence ID" value="NZ_FMTM01000012.1"/>
</dbReference>